<evidence type="ECO:0000256" key="2">
    <source>
        <dbReference type="ARBA" id="ARBA00022692"/>
    </source>
</evidence>
<evidence type="ECO:0000259" key="9">
    <source>
        <dbReference type="PROSITE" id="PS51781"/>
    </source>
</evidence>
<dbReference type="InterPro" id="IPR016476">
    <property type="entry name" value="SH3_dom_pro"/>
</dbReference>
<dbReference type="Gene3D" id="2.30.30.40">
    <property type="entry name" value="SH3 Domains"/>
    <property type="match status" value="1"/>
</dbReference>
<dbReference type="EMBL" id="VDMB01000014">
    <property type="protein sequence ID" value="TYT74143.1"/>
    <property type="molecule type" value="Genomic_DNA"/>
</dbReference>
<dbReference type="GO" id="GO:0016020">
    <property type="term" value="C:membrane"/>
    <property type="evidence" value="ECO:0007669"/>
    <property type="project" value="UniProtKB-SubCell"/>
</dbReference>
<feature type="chain" id="PRO_5024414844" evidence="8">
    <location>
        <begin position="24"/>
        <end position="214"/>
    </location>
</feature>
<evidence type="ECO:0000256" key="8">
    <source>
        <dbReference type="SAM" id="SignalP"/>
    </source>
</evidence>
<feature type="transmembrane region" description="Helical" evidence="7">
    <location>
        <begin position="187"/>
        <end position="205"/>
    </location>
</feature>
<dbReference type="AlphaFoldDB" id="A0A5S5MEI9"/>
<evidence type="ECO:0000256" key="7">
    <source>
        <dbReference type="SAM" id="Phobius"/>
    </source>
</evidence>
<evidence type="ECO:0000313" key="11">
    <source>
        <dbReference type="Proteomes" id="UP000321899"/>
    </source>
</evidence>
<evidence type="ECO:0000256" key="6">
    <source>
        <dbReference type="SAM" id="Coils"/>
    </source>
</evidence>
<evidence type="ECO:0000256" key="1">
    <source>
        <dbReference type="ARBA" id="ARBA00004167"/>
    </source>
</evidence>
<comment type="caution">
    <text evidence="10">The sequence shown here is derived from an EMBL/GenBank/DDBJ whole genome shotgun (WGS) entry which is preliminary data.</text>
</comment>
<evidence type="ECO:0000256" key="3">
    <source>
        <dbReference type="ARBA" id="ARBA00022729"/>
    </source>
</evidence>
<keyword evidence="5 7" id="KW-0472">Membrane</keyword>
<dbReference type="SMART" id="SM00287">
    <property type="entry name" value="SH3b"/>
    <property type="match status" value="1"/>
</dbReference>
<proteinExistence type="predicted"/>
<keyword evidence="6" id="KW-0175">Coiled coil</keyword>
<evidence type="ECO:0000256" key="4">
    <source>
        <dbReference type="ARBA" id="ARBA00022989"/>
    </source>
</evidence>
<dbReference type="InterPro" id="IPR003646">
    <property type="entry name" value="SH3-like_bac-type"/>
</dbReference>
<dbReference type="NCBIfam" id="TIGR04211">
    <property type="entry name" value="SH3_and_anchor"/>
    <property type="match status" value="1"/>
</dbReference>
<feature type="domain" description="SH3b" evidence="9">
    <location>
        <begin position="23"/>
        <end position="87"/>
    </location>
</feature>
<keyword evidence="11" id="KW-1185">Reference proteome</keyword>
<evidence type="ECO:0000256" key="5">
    <source>
        <dbReference type="ARBA" id="ARBA00023136"/>
    </source>
</evidence>
<evidence type="ECO:0000313" key="10">
    <source>
        <dbReference type="EMBL" id="TYT74143.1"/>
    </source>
</evidence>
<feature type="signal peptide" evidence="8">
    <location>
        <begin position="1"/>
        <end position="23"/>
    </location>
</feature>
<dbReference type="Pfam" id="PF08239">
    <property type="entry name" value="SH3_3"/>
    <property type="match status" value="1"/>
</dbReference>
<keyword evidence="4 7" id="KW-1133">Transmembrane helix</keyword>
<comment type="subcellular location">
    <subcellularLocation>
        <location evidence="1">Membrane</location>
        <topology evidence="1">Single-pass membrane protein</topology>
    </subcellularLocation>
</comment>
<organism evidence="10 11">
    <name type="scientific">Desulfobotulus mexicanus</name>
    <dbReference type="NCBI Taxonomy" id="2586642"/>
    <lineage>
        <taxon>Bacteria</taxon>
        <taxon>Pseudomonadati</taxon>
        <taxon>Thermodesulfobacteriota</taxon>
        <taxon>Desulfobacteria</taxon>
        <taxon>Desulfobacterales</taxon>
        <taxon>Desulfobacteraceae</taxon>
        <taxon>Desulfobotulus</taxon>
    </lineage>
</organism>
<keyword evidence="3 8" id="KW-0732">Signal</keyword>
<accession>A0A5S5MEI9</accession>
<protein>
    <submittedName>
        <fullName evidence="10">TIGR04211 family SH3 domain-containing protein</fullName>
    </submittedName>
</protein>
<sequence length="214" mass="24637">MKYYFKFLILFSFLCFVAASVQAQTAYVTDELQFMVRTGKSTDNKIVSIARSGDRVQAVETDGDWTYVKLADGKEGWMLGRFLVPDPPGKVRMITFEREHERLKQRFSSLENEAAELREENKNLKTILTEKKTNLEMMESAHKQLKEDAAEFLALKEESIRMREELEAQDLLVKEMDARLLERNIKMFALGAGVLLVGMLLGGSMRKKKKSSFY</sequence>
<feature type="coiled-coil region" evidence="6">
    <location>
        <begin position="93"/>
        <end position="148"/>
    </location>
</feature>
<gene>
    <name evidence="10" type="ORF">FIM25_11190</name>
</gene>
<dbReference type="OrthoDB" id="5418566at2"/>
<keyword evidence="2 7" id="KW-0812">Transmembrane</keyword>
<reference evidence="10 11" key="1">
    <citation type="submission" date="2019-06" db="EMBL/GenBank/DDBJ databases">
        <title>Desulfobotulus mexicanus sp. nov., a novel sulfate-reducing bacterium isolated from the sediment of an alkaline crater lake in Mexico.</title>
        <authorList>
            <person name="Hirschler-Rea A."/>
        </authorList>
    </citation>
    <scope>NUCLEOTIDE SEQUENCE [LARGE SCALE GENOMIC DNA]</scope>
    <source>
        <strain evidence="10 11">PAR22N</strain>
    </source>
</reference>
<dbReference type="PROSITE" id="PS51781">
    <property type="entry name" value="SH3B"/>
    <property type="match status" value="1"/>
</dbReference>
<dbReference type="Proteomes" id="UP000321899">
    <property type="component" value="Unassembled WGS sequence"/>
</dbReference>
<name>A0A5S5MEI9_9BACT</name>